<dbReference type="AlphaFoldDB" id="A0A7U7ETJ4"/>
<evidence type="ECO:0000259" key="2">
    <source>
        <dbReference type="Pfam" id="PF02470"/>
    </source>
</evidence>
<keyword evidence="1" id="KW-0812">Transmembrane</keyword>
<protein>
    <recommendedName>
        <fullName evidence="2">Mce/MlaD domain-containing protein</fullName>
    </recommendedName>
</protein>
<dbReference type="PANTHER" id="PTHR36698:SF2">
    <property type="entry name" value="MCE_MLAD DOMAIN-CONTAINING PROTEIN"/>
    <property type="match status" value="1"/>
</dbReference>
<name>A0A7U7ETJ4_9GAMM</name>
<keyword evidence="4" id="KW-1185">Reference proteome</keyword>
<reference evidence="3 4" key="1">
    <citation type="submission" date="2020-08" db="EMBL/GenBank/DDBJ databases">
        <authorList>
            <person name="Criscuolo A."/>
        </authorList>
    </citation>
    <scope>NUCLEOTIDE SEQUENCE [LARGE SCALE GENOMIC DNA]</scope>
    <source>
        <strain evidence="3">CIP111764</strain>
    </source>
</reference>
<dbReference type="InterPro" id="IPR003399">
    <property type="entry name" value="Mce/MlaD"/>
</dbReference>
<dbReference type="RefSeq" id="WP_187673491.1">
    <property type="nucleotide sequence ID" value="NZ_CAJFCI010000081.1"/>
</dbReference>
<sequence length="312" mass="33908">METRAHHVLIGLFTVVTVGAALLFALWLGKSSVDKEFALYDVVFEEAVTGLSVGSGVQYSGIKVGDVVQLKLDPKDPRKVLARIRVGGDTPIKEDTRARLALTSITGGSVIQLYSGSPMSPPLATRNDRPAVIVADRSPLSRLLADGEDLVSNVNRLILNANRMFSRRNIERIGNTLENLDKTTSVLAEQRDDIKRTLEQLAEVSRHASVTLQQTGELARNANSLVDKQGRDILDNAAQTMAALDRSSRNIEQIIGNNKDALSGGLQSLGELGPAIVELRGTLASLRQLTRRLSENPGSLLQGRQQIEEFEP</sequence>
<evidence type="ECO:0000313" key="3">
    <source>
        <dbReference type="EMBL" id="CAD5110180.1"/>
    </source>
</evidence>
<comment type="caution">
    <text evidence="3">The sequence shown here is derived from an EMBL/GenBank/DDBJ whole genome shotgun (WGS) entry which is preliminary data.</text>
</comment>
<feature type="domain" description="Mce/MlaD" evidence="2">
    <location>
        <begin position="43"/>
        <end position="115"/>
    </location>
</feature>
<proteinExistence type="predicted"/>
<dbReference type="Pfam" id="PF02470">
    <property type="entry name" value="MlaD"/>
    <property type="match status" value="1"/>
</dbReference>
<dbReference type="Gene3D" id="1.10.287.950">
    <property type="entry name" value="Methyl-accepting chemotaxis protein"/>
    <property type="match status" value="1"/>
</dbReference>
<keyword evidence="1" id="KW-1133">Transmembrane helix</keyword>
<dbReference type="Proteomes" id="UP000583387">
    <property type="component" value="Unassembled WGS sequence"/>
</dbReference>
<accession>A0A7U7ETJ4</accession>
<dbReference type="PANTHER" id="PTHR36698">
    <property type="entry name" value="BLL5892 PROTEIN"/>
    <property type="match status" value="1"/>
</dbReference>
<evidence type="ECO:0000313" key="4">
    <source>
        <dbReference type="Proteomes" id="UP000583387"/>
    </source>
</evidence>
<evidence type="ECO:0000256" key="1">
    <source>
        <dbReference type="SAM" id="Phobius"/>
    </source>
</evidence>
<dbReference type="EMBL" id="CAJFCI010000081">
    <property type="protein sequence ID" value="CAD5110180.1"/>
    <property type="molecule type" value="Genomic_DNA"/>
</dbReference>
<keyword evidence="1" id="KW-0472">Membrane</keyword>
<organism evidence="3 4">
    <name type="scientific">Zestomonas carbonaria</name>
    <dbReference type="NCBI Taxonomy" id="2762745"/>
    <lineage>
        <taxon>Bacteria</taxon>
        <taxon>Pseudomonadati</taxon>
        <taxon>Pseudomonadota</taxon>
        <taxon>Gammaproteobacteria</taxon>
        <taxon>Pseudomonadales</taxon>
        <taxon>Pseudomonadaceae</taxon>
        <taxon>Zestomonas</taxon>
    </lineage>
</organism>
<gene>
    <name evidence="3" type="ORF">PSEWESI4_04498</name>
</gene>
<feature type="transmembrane region" description="Helical" evidence="1">
    <location>
        <begin position="7"/>
        <end position="28"/>
    </location>
</feature>